<dbReference type="AlphaFoldDB" id="A0A368KUW9"/>
<dbReference type="Gene3D" id="1.10.287.470">
    <property type="entry name" value="Helix hairpin bin"/>
    <property type="match status" value="1"/>
</dbReference>
<name>A0A368KUW9_9BACT</name>
<dbReference type="Gene3D" id="2.40.30.170">
    <property type="match status" value="1"/>
</dbReference>
<proteinExistence type="predicted"/>
<dbReference type="GO" id="GO:0060003">
    <property type="term" value="P:copper ion export"/>
    <property type="evidence" value="ECO:0007669"/>
    <property type="project" value="TreeGrafter"/>
</dbReference>
<dbReference type="InterPro" id="IPR051909">
    <property type="entry name" value="MFP_Cation_Efflux"/>
</dbReference>
<comment type="caution">
    <text evidence="2">The sequence shown here is derived from an EMBL/GenBank/DDBJ whole genome shotgun (WGS) entry which is preliminary data.</text>
</comment>
<keyword evidence="1" id="KW-0813">Transport</keyword>
<gene>
    <name evidence="2" type="ORF">DTL42_12895</name>
</gene>
<reference evidence="2 3" key="1">
    <citation type="submission" date="2018-07" db="EMBL/GenBank/DDBJ databases">
        <title>Comparative genomes isolates from brazilian mangrove.</title>
        <authorList>
            <person name="De Araujo J.E."/>
            <person name="Taketani R.G."/>
            <person name="Silva M.C.P."/>
            <person name="Lourenco M.V."/>
            <person name="Oliveira V.M."/>
            <person name="Andreote F.D."/>
        </authorList>
    </citation>
    <scope>NUCLEOTIDE SEQUENCE [LARGE SCALE GENOMIC DNA]</scope>
    <source>
        <strain evidence="2 3">HEX PRIS-MGV</strain>
    </source>
</reference>
<dbReference type="GO" id="GO:0015679">
    <property type="term" value="P:plasma membrane copper ion transport"/>
    <property type="evidence" value="ECO:0007669"/>
    <property type="project" value="TreeGrafter"/>
</dbReference>
<dbReference type="PANTHER" id="PTHR30097">
    <property type="entry name" value="CATION EFFLUX SYSTEM PROTEIN CUSB"/>
    <property type="match status" value="1"/>
</dbReference>
<dbReference type="Proteomes" id="UP000253562">
    <property type="component" value="Unassembled WGS sequence"/>
</dbReference>
<dbReference type="Gene3D" id="2.40.50.100">
    <property type="match status" value="1"/>
</dbReference>
<evidence type="ECO:0000313" key="2">
    <source>
        <dbReference type="EMBL" id="RCS49417.1"/>
    </source>
</evidence>
<dbReference type="PANTHER" id="PTHR30097:SF4">
    <property type="entry name" value="SLR6042 PROTEIN"/>
    <property type="match status" value="1"/>
</dbReference>
<dbReference type="InterPro" id="IPR029016">
    <property type="entry name" value="GAF-like_dom_sf"/>
</dbReference>
<dbReference type="GO" id="GO:0030313">
    <property type="term" value="C:cell envelope"/>
    <property type="evidence" value="ECO:0007669"/>
    <property type="project" value="TreeGrafter"/>
</dbReference>
<sequence length="675" mass="75393">MDSSLQHSDAPRTADEARRQIESLLDELADLSEMPLAPEEFYPQLLDRLTFATSALGAAVWESGPSGHLMLSQRTDLAAIYPTPVAAEAIAEDAAQLMGMLAQGEPDRRPGSGVTVLDYELNGVPLRAAGQFWGMLVLYQPLNLPKSILQSDERIARAFAEVAQHFQQQTLLRDFQQHRHDWKRQLDFAERVHADLSFPKTTYRIANEARNCLDVDRVTVLSWQGVHCHVEAVSGVDKPNHRSNIVGKLQRLSEAVVRARQTLLYTGETENLPPQVEAALIDYLDETPSKIIAIVPLRECLANENDEGTKPQPPEPLGALVLESIEQLDGHQLLRRAEPIVRHATTALANAQSYRHLPFAFLLAPLGKVLANVGWYRLSSTMKVVIPLALIVTAMFLIPTDFFIEVHGQLVPAVQRNVFAPSDGYVDEVLVQHGQHVAAGETLIQLQSNEFTLQKAEIVGQLQTAQAELDAIVVKRSQGMRRDPRADSRGAESYDDLSADEQRLNTMIESLTLQRNLLQKREDALTLKSPIAGQVLDWEVDEILTMRPVARGELLMKVADVDGPWTLRLELPDKRTYHVLAAQEASAEPLPVRFQLVNEPGKSYTGQLTNTAAIVDLDEDTDEPFVPLEATFNKAEIPHMRHGLSVVGRIECGRRSLAYVWTYQLVETVRRYCFW</sequence>
<dbReference type="Gene3D" id="3.30.450.40">
    <property type="match status" value="1"/>
</dbReference>
<evidence type="ECO:0000256" key="1">
    <source>
        <dbReference type="ARBA" id="ARBA00022448"/>
    </source>
</evidence>
<organism evidence="2 3">
    <name type="scientific">Bremerella cremea</name>
    <dbReference type="NCBI Taxonomy" id="1031537"/>
    <lineage>
        <taxon>Bacteria</taxon>
        <taxon>Pseudomonadati</taxon>
        <taxon>Planctomycetota</taxon>
        <taxon>Planctomycetia</taxon>
        <taxon>Pirellulales</taxon>
        <taxon>Pirellulaceae</taxon>
        <taxon>Bremerella</taxon>
    </lineage>
</organism>
<dbReference type="EMBL" id="QPEX01000024">
    <property type="protein sequence ID" value="RCS49417.1"/>
    <property type="molecule type" value="Genomic_DNA"/>
</dbReference>
<protein>
    <submittedName>
        <fullName evidence="2">Efflux RND transporter periplasmic adaptor subunit</fullName>
    </submittedName>
</protein>
<accession>A0A368KUW9</accession>
<evidence type="ECO:0000313" key="3">
    <source>
        <dbReference type="Proteomes" id="UP000253562"/>
    </source>
</evidence>
<dbReference type="SUPFAM" id="SSF111369">
    <property type="entry name" value="HlyD-like secretion proteins"/>
    <property type="match status" value="1"/>
</dbReference>